<comment type="similarity">
    <text evidence="2 5">Belongs to the DegT/DnrJ/EryC1 family.</text>
</comment>
<dbReference type="InterPro" id="IPR000653">
    <property type="entry name" value="DegT/StrS_aminotransferase"/>
</dbReference>
<evidence type="ECO:0000256" key="5">
    <source>
        <dbReference type="RuleBase" id="RU004508"/>
    </source>
</evidence>
<dbReference type="CDD" id="cd00616">
    <property type="entry name" value="AHBA_syn"/>
    <property type="match status" value="1"/>
</dbReference>
<keyword evidence="6" id="KW-0808">Transferase</keyword>
<reference evidence="6 7" key="1">
    <citation type="journal article" date="2014" name="ISME J.">
        <title>Candidatus Competibacter-lineage genomes retrieved from metagenomes reveal functional metabolic diversity.</title>
        <authorList>
            <person name="McIlroy S.J."/>
            <person name="Albertsen M."/>
            <person name="Andresen E.K."/>
            <person name="Saunders A.M."/>
            <person name="Kristiansen R."/>
            <person name="Stokholm-Bjerregaard M."/>
            <person name="Nielsen K.L."/>
            <person name="Nielsen P.H."/>
        </authorList>
    </citation>
    <scope>NUCLEOTIDE SEQUENCE [LARGE SCALE GENOMIC DNA]</scope>
    <source>
        <strain evidence="6 7">Run_B_J11</strain>
    </source>
</reference>
<accession>A0A7U7GFT0</accession>
<dbReference type="InterPro" id="IPR015421">
    <property type="entry name" value="PyrdxlP-dep_Trfase_major"/>
</dbReference>
<dbReference type="AlphaFoldDB" id="A0A7U7GFT0"/>
<evidence type="ECO:0000256" key="4">
    <source>
        <dbReference type="PIRSR" id="PIRSR000390-2"/>
    </source>
</evidence>
<evidence type="ECO:0000256" key="1">
    <source>
        <dbReference type="ARBA" id="ARBA00022898"/>
    </source>
</evidence>
<evidence type="ECO:0000313" key="7">
    <source>
        <dbReference type="Proteomes" id="UP000019184"/>
    </source>
</evidence>
<sequence>MASLPYLPFARPTLDEDTIAGVVEVLRSGWITTGPQVQKFEAALSAYLGGRPVRVLNSATAALEVALQLCGIGPGDEVITPSQTFFAAPNMIAKVGATPVFVDVELASRNLDLDAVEWAITPRTKAIMPTHFAGLPVAMDRLYEIAGRHRLRVIEDAALAIGSSWRGQRIGSFGDLTVFSFHPNKNMTTIEGGALVLSDEAEVREVEKLRFHGITRLPDGTRDVAFPGGKFNLPDVNARIGLSQLARLEEFNTRRREFVADYFQLLQTDPPCLLPHPGYTGDEAGHSWNMFAPLLPLEQMSIDRKQFRAALEARGIGTGISYEAAHLTTLFRRYGYCEGELPNTEQIARETVTLPLFPTMSGADVERVCTAVSEVLLEAKI</sequence>
<dbReference type="PIRSF" id="PIRSF000390">
    <property type="entry name" value="PLP_StrS"/>
    <property type="match status" value="1"/>
</dbReference>
<comment type="caution">
    <text evidence="6">The sequence shown here is derived from an EMBL/GenBank/DDBJ whole genome shotgun (WGS) entry which is preliminary data.</text>
</comment>
<dbReference type="GO" id="GO:0008483">
    <property type="term" value="F:transaminase activity"/>
    <property type="evidence" value="ECO:0007669"/>
    <property type="project" value="UniProtKB-KW"/>
</dbReference>
<keyword evidence="1 4" id="KW-0663">Pyridoxal phosphate</keyword>
<feature type="modified residue" description="N6-(pyridoxal phosphate)lysine" evidence="4">
    <location>
        <position position="185"/>
    </location>
</feature>
<evidence type="ECO:0000313" key="6">
    <source>
        <dbReference type="EMBL" id="CDH47325.1"/>
    </source>
</evidence>
<evidence type="ECO:0000256" key="2">
    <source>
        <dbReference type="ARBA" id="ARBA00037999"/>
    </source>
</evidence>
<dbReference type="Gene3D" id="3.40.640.10">
    <property type="entry name" value="Type I PLP-dependent aspartate aminotransferase-like (Major domain)"/>
    <property type="match status" value="1"/>
</dbReference>
<dbReference type="Proteomes" id="UP000019184">
    <property type="component" value="Unassembled WGS sequence"/>
</dbReference>
<feature type="active site" description="Proton acceptor" evidence="3">
    <location>
        <position position="185"/>
    </location>
</feature>
<dbReference type="Gene3D" id="3.90.1150.10">
    <property type="entry name" value="Aspartate Aminotransferase, domain 1"/>
    <property type="match status" value="1"/>
</dbReference>
<dbReference type="InterPro" id="IPR015422">
    <property type="entry name" value="PyrdxlP-dep_Trfase_small"/>
</dbReference>
<name>A0A7U7GFT0_9GAMM</name>
<dbReference type="GO" id="GO:0030170">
    <property type="term" value="F:pyridoxal phosphate binding"/>
    <property type="evidence" value="ECO:0007669"/>
    <property type="project" value="TreeGrafter"/>
</dbReference>
<gene>
    <name evidence="6" type="primary">arnB</name>
    <name evidence="6" type="ORF">BN874_80015</name>
</gene>
<dbReference type="Pfam" id="PF01041">
    <property type="entry name" value="DegT_DnrJ_EryC1"/>
    <property type="match status" value="1"/>
</dbReference>
<dbReference type="GO" id="GO:0000271">
    <property type="term" value="P:polysaccharide biosynthetic process"/>
    <property type="evidence" value="ECO:0007669"/>
    <property type="project" value="TreeGrafter"/>
</dbReference>
<keyword evidence="6" id="KW-0032">Aminotransferase</keyword>
<dbReference type="EMBL" id="CBTK010000298">
    <property type="protein sequence ID" value="CDH47325.1"/>
    <property type="molecule type" value="Genomic_DNA"/>
</dbReference>
<keyword evidence="7" id="KW-1185">Reference proteome</keyword>
<dbReference type="PANTHER" id="PTHR30244:SF34">
    <property type="entry name" value="DTDP-4-AMINO-4,6-DIDEOXYGALACTOSE TRANSAMINASE"/>
    <property type="match status" value="1"/>
</dbReference>
<dbReference type="InterPro" id="IPR015424">
    <property type="entry name" value="PyrdxlP-dep_Trfase"/>
</dbReference>
<dbReference type="PANTHER" id="PTHR30244">
    <property type="entry name" value="TRANSAMINASE"/>
    <property type="match status" value="1"/>
</dbReference>
<proteinExistence type="inferred from homology"/>
<organism evidence="6 7">
    <name type="scientific">Candidatus Contendobacter odensis Run_B_J11</name>
    <dbReference type="NCBI Taxonomy" id="1400861"/>
    <lineage>
        <taxon>Bacteria</taxon>
        <taxon>Pseudomonadati</taxon>
        <taxon>Pseudomonadota</taxon>
        <taxon>Gammaproteobacteria</taxon>
        <taxon>Candidatus Competibacteraceae</taxon>
        <taxon>Candidatus Contendibacter</taxon>
    </lineage>
</organism>
<evidence type="ECO:0000256" key="3">
    <source>
        <dbReference type="PIRSR" id="PIRSR000390-1"/>
    </source>
</evidence>
<dbReference type="SUPFAM" id="SSF53383">
    <property type="entry name" value="PLP-dependent transferases"/>
    <property type="match status" value="1"/>
</dbReference>
<protein>
    <submittedName>
        <fullName evidence="6">PLP-dependent aminotransferase</fullName>
    </submittedName>
</protein>